<accession>A0A650AKN0</accession>
<evidence type="ECO:0000256" key="1">
    <source>
        <dbReference type="SAM" id="Coils"/>
    </source>
</evidence>
<dbReference type="PANTHER" id="PTHR33642">
    <property type="entry name" value="COX1/OXI3 INTRON 1 PROTEIN-RELATED"/>
    <property type="match status" value="1"/>
</dbReference>
<dbReference type="GO" id="GO:0003964">
    <property type="term" value="F:RNA-directed DNA polymerase activity"/>
    <property type="evidence" value="ECO:0007669"/>
    <property type="project" value="UniProtKB-KW"/>
</dbReference>
<dbReference type="GO" id="GO:0006315">
    <property type="term" value="P:homing of group II introns"/>
    <property type="evidence" value="ECO:0007669"/>
    <property type="project" value="TreeGrafter"/>
</dbReference>
<keyword evidence="3" id="KW-0808">Transferase</keyword>
<dbReference type="GO" id="GO:0090615">
    <property type="term" value="P:mitochondrial mRNA processing"/>
    <property type="evidence" value="ECO:0007669"/>
    <property type="project" value="TreeGrafter"/>
</dbReference>
<reference evidence="3" key="1">
    <citation type="submission" date="2019-11" db="EMBL/GenBank/DDBJ databases">
        <title>Complete mitogenomes of the marine picoplanktonic green algae Prasinoderma sp. MBIC 10622 and Prasinococcus capsulatus CCMP 1194 (Palmophyllophyceae).</title>
        <authorList>
            <person name="Turmel M."/>
            <person name="Otis C."/>
            <person name="Lemieux C."/>
        </authorList>
    </citation>
    <scope>NUCLEOTIDE SEQUENCE</scope>
</reference>
<dbReference type="SUPFAM" id="SSF56672">
    <property type="entry name" value="DNA/RNA polymerases"/>
    <property type="match status" value="1"/>
</dbReference>
<feature type="coiled-coil region" evidence="1">
    <location>
        <begin position="282"/>
        <end position="309"/>
    </location>
</feature>
<dbReference type="AlphaFoldDB" id="A0A650AKN0"/>
<dbReference type="Pfam" id="PF01348">
    <property type="entry name" value="Intron_maturas2"/>
    <property type="match status" value="1"/>
</dbReference>
<keyword evidence="1" id="KW-0175">Coiled coil</keyword>
<dbReference type="InterPro" id="IPR024937">
    <property type="entry name" value="Domain_X"/>
</dbReference>
<gene>
    <name evidence="3" type="primary">orf510</name>
</gene>
<dbReference type="GO" id="GO:0005739">
    <property type="term" value="C:mitochondrion"/>
    <property type="evidence" value="ECO:0007669"/>
    <property type="project" value="TreeGrafter"/>
</dbReference>
<sequence length="510" mass="59503">MYSRFFSSVTPPLLKYSTVISLANVEEASTRLHLESTWGFDGLATKSRSGKSLEDLHSALKRHKYIFRPRKKVVHSLRSFLDGENPLVQDKRFMHERIFSFPSESDKIVLTALAQKIEDIWDPFFVNSSYGFRKTKNWHDFLRDIQEKHATLRSPLFLQIHLSKEFGIAQQKVLIHSLKQFCDQQIVDLFHVIFRSHYIDIHNLSNRQAYFSFSSSASFPAFPFLEKKERKDIPFTNSLSSVCTNLFFHPFDLFLTRLQKKIPFFFFRAADQILLFMDQRGGQEDEQILENLETEIQRYLKQKLFLSSRIERVRKVSLGGTILQTISSSDEFLSPDIEFLHSQALQGNFARYQRTGKLRPTSCRQVTSLPESEIVKMYGKIVSGLLTYYSWCSEKKSLFRVLDLYKKSCALTLAEKFRLGSARKVYKRFGPSLHIRSSNARKSVSFPVYETRHSPFFSCGRREINEENLLHKPQMWRSSFSSFSTKSLDGKPYAKVWDHSNEDVPFARTV</sequence>
<protein>
    <submittedName>
        <fullName evidence="3">Putative reverse transcriptase and intron maturase</fullName>
    </submittedName>
</protein>
<name>A0A650AKN0_9VIRI</name>
<keyword evidence="3" id="KW-0695">RNA-directed DNA polymerase</keyword>
<evidence type="ECO:0000313" key="3">
    <source>
        <dbReference type="EMBL" id="QGN73974.1"/>
    </source>
</evidence>
<dbReference type="EMBL" id="MN662312">
    <property type="protein sequence ID" value="QGN73974.1"/>
    <property type="molecule type" value="Genomic_DNA"/>
</dbReference>
<proteinExistence type="predicted"/>
<evidence type="ECO:0000259" key="2">
    <source>
        <dbReference type="Pfam" id="PF01348"/>
    </source>
</evidence>
<geneLocation type="mitochondrion" evidence="3"/>
<keyword evidence="3" id="KW-0496">Mitochondrion</keyword>
<dbReference type="PANTHER" id="PTHR33642:SF4">
    <property type="entry name" value="COX1_OXI3 INTRON 1 PROTEIN-RELATED"/>
    <property type="match status" value="1"/>
</dbReference>
<keyword evidence="3" id="KW-0548">Nucleotidyltransferase</keyword>
<organism evidence="3">
    <name type="scientific">Prasinococcus sp. CCMP1194</name>
    <dbReference type="NCBI Taxonomy" id="110672"/>
    <lineage>
        <taxon>Eukaryota</taxon>
        <taxon>Viridiplantae</taxon>
        <taxon>Prasinodermophyta</taxon>
        <taxon>Palmophyllophyceae</taxon>
        <taxon>Prasinococcales</taxon>
        <taxon>Prasinococcaceae</taxon>
        <taxon>Prasinococcus</taxon>
    </lineage>
</organism>
<feature type="domain" description="Domain X" evidence="2">
    <location>
        <begin position="356"/>
        <end position="442"/>
    </location>
</feature>
<dbReference type="InterPro" id="IPR043502">
    <property type="entry name" value="DNA/RNA_pol_sf"/>
</dbReference>